<gene>
    <name evidence="2" type="ORF">SLS53_009150</name>
</gene>
<dbReference type="Pfam" id="PF14737">
    <property type="entry name" value="DUF4470"/>
    <property type="match status" value="1"/>
</dbReference>
<keyword evidence="3" id="KW-1185">Reference proteome</keyword>
<comment type="caution">
    <text evidence="2">The sequence shown here is derived from an EMBL/GenBank/DDBJ whole genome shotgun (WGS) entry which is preliminary data.</text>
</comment>
<proteinExistence type="predicted"/>
<feature type="domain" description="DUF4470" evidence="1">
    <location>
        <begin position="12"/>
        <end position="100"/>
    </location>
</feature>
<evidence type="ECO:0000259" key="1">
    <source>
        <dbReference type="Pfam" id="PF14737"/>
    </source>
</evidence>
<protein>
    <recommendedName>
        <fullName evidence="1">DUF4470 domain-containing protein</fullName>
    </recommendedName>
</protein>
<accession>A0AAN9TZ99</accession>
<organism evidence="2 3">
    <name type="scientific">Cytospora paraplurivora</name>
    <dbReference type="NCBI Taxonomy" id="2898453"/>
    <lineage>
        <taxon>Eukaryota</taxon>
        <taxon>Fungi</taxon>
        <taxon>Dikarya</taxon>
        <taxon>Ascomycota</taxon>
        <taxon>Pezizomycotina</taxon>
        <taxon>Sordariomycetes</taxon>
        <taxon>Sordariomycetidae</taxon>
        <taxon>Diaporthales</taxon>
        <taxon>Cytosporaceae</taxon>
        <taxon>Cytospora</taxon>
    </lineage>
</organism>
<dbReference type="Proteomes" id="UP001320245">
    <property type="component" value="Unassembled WGS sequence"/>
</dbReference>
<dbReference type="EMBL" id="JAJSPL020000066">
    <property type="protein sequence ID" value="KAK7729852.1"/>
    <property type="molecule type" value="Genomic_DNA"/>
</dbReference>
<dbReference type="InterPro" id="IPR027974">
    <property type="entry name" value="DUF4470"/>
</dbReference>
<name>A0AAN9TZ99_9PEZI</name>
<dbReference type="AlphaFoldDB" id="A0AAN9TZ99"/>
<reference evidence="2 3" key="1">
    <citation type="journal article" date="2023" name="PLoS ONE">
        <title>Cytospora paraplurivora sp. nov. isolated from orchards with fruit tree decline syndrome in Ontario, Canada.</title>
        <authorList>
            <person name="Ilyukhin E."/>
            <person name="Nguyen H.D.T."/>
            <person name="Castle A.J."/>
            <person name="Ellouze W."/>
        </authorList>
    </citation>
    <scope>NUCLEOTIDE SEQUENCE [LARGE SCALE GENOMIC DNA]</scope>
    <source>
        <strain evidence="2 3">FDS-564</strain>
    </source>
</reference>
<sequence>MWELQVSSGKGPYTTAFRSSGDLRNVVKTIADLPDSFSHALHVTTNDREFEVTARNVIMLLYILTSLDGGKVGLDGSKQDVTTLDEVAESLIHIWYSAYIKAELLYWLQSAVKPLLTKFVEQIASKETGALIDKTWTFPGGSSLQVVLRKEEWLRLEKFLDLPHGLDLERAREIRASTMLAPERMDYRHRWYYKDASPPLRLAKQRFREDGLLLPFGHPRDGFDVPNPTFFQTLGRWPMDDKADPLDGWPIEDIEQTVSPAVNDLYGKLAVYLRRTFSKMLERLTTVKVHFQTYNMDAKDLPGHLKEHSYARIEVSNISDAGYIGTRGTLALLSPLLQTRSHNPHATVITLYLNAVREMLRWSREENKMPDLGLIAQSLPPVDPFRLSSLEGADFYRMWDSRTLVLDVDKYFKMRGFAQVSRDTGMVMKEAGTLVNEWPTRLKRGPGRDEAREFRLLLASNFSGMERYVEWERRE</sequence>
<evidence type="ECO:0000313" key="2">
    <source>
        <dbReference type="EMBL" id="KAK7729852.1"/>
    </source>
</evidence>
<evidence type="ECO:0000313" key="3">
    <source>
        <dbReference type="Proteomes" id="UP001320245"/>
    </source>
</evidence>